<feature type="signal peptide" evidence="1">
    <location>
        <begin position="1"/>
        <end position="30"/>
    </location>
</feature>
<evidence type="ECO:0000313" key="3">
    <source>
        <dbReference type="EMBL" id="TWT93323.1"/>
    </source>
</evidence>
<dbReference type="PROSITE" id="PS51318">
    <property type="entry name" value="TAT"/>
    <property type="match status" value="1"/>
</dbReference>
<dbReference type="PANTHER" id="PTHR12110:SF53">
    <property type="entry name" value="BLR5974 PROTEIN"/>
    <property type="match status" value="1"/>
</dbReference>
<dbReference type="RefSeq" id="WP_231742602.1">
    <property type="nucleotide sequence ID" value="NZ_CP151726.1"/>
</dbReference>
<feature type="chain" id="PRO_5022733763" evidence="1">
    <location>
        <begin position="31"/>
        <end position="311"/>
    </location>
</feature>
<organism evidence="3 4">
    <name type="scientific">Stieleria varia</name>
    <dbReference type="NCBI Taxonomy" id="2528005"/>
    <lineage>
        <taxon>Bacteria</taxon>
        <taxon>Pseudomonadati</taxon>
        <taxon>Planctomycetota</taxon>
        <taxon>Planctomycetia</taxon>
        <taxon>Pirellulales</taxon>
        <taxon>Pirellulaceae</taxon>
        <taxon>Stieleria</taxon>
    </lineage>
</organism>
<sequence length="311" mass="34238" precursor="true">MTSLTLNRRNLLATGIGMASLAALPALSTAADPIQRSGDPRFRLGLAAYSLRDYFSYMKGKPRQPKTDGKPIDMIGFLDYCVQQDFEAAELTSYFFPPDADDAYFLELKRQAFLRGVTISGTAIGNNFTIGAGEKLDAQIAAAIQWIDNAAVMGAPHIRFFAGTGKELEEHPERMDEAVAAMRKCAEHAARRGVFLGVENHGNLRPGQLLEIVQRIDSPWVGINLDTGNFISDDPYGDLKQCVGYAVNVQVKVSMKSPEGKKYPADMNRIANLLKESGYQGFVILEYEDEKPYEAIPEAFKSMREALASPV</sequence>
<evidence type="ECO:0000259" key="2">
    <source>
        <dbReference type="Pfam" id="PF01261"/>
    </source>
</evidence>
<feature type="domain" description="Xylose isomerase-like TIM barrel" evidence="2">
    <location>
        <begin position="79"/>
        <end position="305"/>
    </location>
</feature>
<dbReference type="InterPro" id="IPR050312">
    <property type="entry name" value="IolE/XylAMocC-like"/>
</dbReference>
<keyword evidence="4" id="KW-1185">Reference proteome</keyword>
<accession>A0A5C6A4L5</accession>
<dbReference type="InterPro" id="IPR006311">
    <property type="entry name" value="TAT_signal"/>
</dbReference>
<dbReference type="InterPro" id="IPR013022">
    <property type="entry name" value="Xyl_isomerase-like_TIM-brl"/>
</dbReference>
<dbReference type="Gene3D" id="3.20.20.150">
    <property type="entry name" value="Divalent-metal-dependent TIM barrel enzymes"/>
    <property type="match status" value="1"/>
</dbReference>
<dbReference type="AlphaFoldDB" id="A0A5C6A4L5"/>
<dbReference type="SUPFAM" id="SSF51658">
    <property type="entry name" value="Xylose isomerase-like"/>
    <property type="match status" value="1"/>
</dbReference>
<evidence type="ECO:0000313" key="4">
    <source>
        <dbReference type="Proteomes" id="UP000320176"/>
    </source>
</evidence>
<dbReference type="InterPro" id="IPR036237">
    <property type="entry name" value="Xyl_isomerase-like_sf"/>
</dbReference>
<dbReference type="GO" id="GO:0016853">
    <property type="term" value="F:isomerase activity"/>
    <property type="evidence" value="ECO:0007669"/>
    <property type="project" value="UniProtKB-KW"/>
</dbReference>
<dbReference type="PANTHER" id="PTHR12110">
    <property type="entry name" value="HYDROXYPYRUVATE ISOMERASE"/>
    <property type="match status" value="1"/>
</dbReference>
<name>A0A5C6A4L5_9BACT</name>
<evidence type="ECO:0000256" key="1">
    <source>
        <dbReference type="SAM" id="SignalP"/>
    </source>
</evidence>
<keyword evidence="3" id="KW-0413">Isomerase</keyword>
<dbReference type="Proteomes" id="UP000320176">
    <property type="component" value="Unassembled WGS sequence"/>
</dbReference>
<dbReference type="Pfam" id="PF01261">
    <property type="entry name" value="AP_endonuc_2"/>
    <property type="match status" value="1"/>
</dbReference>
<protein>
    <submittedName>
        <fullName evidence="3">Xylose isomerase-like TIM barrel</fullName>
    </submittedName>
</protein>
<keyword evidence="1" id="KW-0732">Signal</keyword>
<gene>
    <name evidence="3" type="ORF">Pla52n_59830</name>
</gene>
<proteinExistence type="predicted"/>
<comment type="caution">
    <text evidence="3">The sequence shown here is derived from an EMBL/GenBank/DDBJ whole genome shotgun (WGS) entry which is preliminary data.</text>
</comment>
<dbReference type="EMBL" id="SJPN01000009">
    <property type="protein sequence ID" value="TWT93323.1"/>
    <property type="molecule type" value="Genomic_DNA"/>
</dbReference>
<reference evidence="3 4" key="1">
    <citation type="submission" date="2019-02" db="EMBL/GenBank/DDBJ databases">
        <title>Deep-cultivation of Planctomycetes and their phenomic and genomic characterization uncovers novel biology.</title>
        <authorList>
            <person name="Wiegand S."/>
            <person name="Jogler M."/>
            <person name="Boedeker C."/>
            <person name="Pinto D."/>
            <person name="Vollmers J."/>
            <person name="Rivas-Marin E."/>
            <person name="Kohn T."/>
            <person name="Peeters S.H."/>
            <person name="Heuer A."/>
            <person name="Rast P."/>
            <person name="Oberbeckmann S."/>
            <person name="Bunk B."/>
            <person name="Jeske O."/>
            <person name="Meyerdierks A."/>
            <person name="Storesund J.E."/>
            <person name="Kallscheuer N."/>
            <person name="Luecker S."/>
            <person name="Lage O.M."/>
            <person name="Pohl T."/>
            <person name="Merkel B.J."/>
            <person name="Hornburger P."/>
            <person name="Mueller R.-W."/>
            <person name="Bruemmer F."/>
            <person name="Labrenz M."/>
            <person name="Spormann A.M."/>
            <person name="Op Den Camp H."/>
            <person name="Overmann J."/>
            <person name="Amann R."/>
            <person name="Jetten M.S.M."/>
            <person name="Mascher T."/>
            <person name="Medema M.H."/>
            <person name="Devos D.P."/>
            <person name="Kaster A.-K."/>
            <person name="Ovreas L."/>
            <person name="Rohde M."/>
            <person name="Galperin M.Y."/>
            <person name="Jogler C."/>
        </authorList>
    </citation>
    <scope>NUCLEOTIDE SEQUENCE [LARGE SCALE GENOMIC DNA]</scope>
    <source>
        <strain evidence="3 4">Pla52n</strain>
    </source>
</reference>